<accession>A0A8C6WFP4</accession>
<dbReference type="Pfam" id="PF00059">
    <property type="entry name" value="Lectin_C"/>
    <property type="match status" value="3"/>
</dbReference>
<dbReference type="PANTHER" id="PTHR45784">
    <property type="entry name" value="C-TYPE LECTIN DOMAIN FAMILY 20 MEMBER A-RELATED"/>
    <property type="match status" value="1"/>
</dbReference>
<dbReference type="Ensembl" id="ENSNMLT00000004545.1">
    <property type="protein sequence ID" value="ENSNMLP00000003962.1"/>
    <property type="gene ID" value="ENSNMLG00000002916.1"/>
</dbReference>
<sequence length="307" mass="35566">MTKTYEDAKSYCREMVPWIGLEIANKRMWHWSLPGHTVDYTNWREGNPQENDTDACGAMDESGKWFEIDCNTKRSFVCHSKSDTMGSHMFVAANKTWRNAQNHCRNISTDLVRILSAEENEAVRKISQNSWIGLFKDPWKWSDGSNSSFRYWRDSQPNYLDGQECTAIVLKKSRKWNDHYILLCLHTGNLVLIRQNFTWIEAIIFCRSHYIDLVHISTEDVQKEVAEKVKNATTPHVWIGLKYICSSNIWFWTKSSSGCYQNWAPQQGSERNYTCGVTGAIEATGRQQWVGLPQTEKLNFICYACTG</sequence>
<organism evidence="2 3">
    <name type="scientific">Neogobius melanostomus</name>
    <name type="common">round goby</name>
    <dbReference type="NCBI Taxonomy" id="47308"/>
    <lineage>
        <taxon>Eukaryota</taxon>
        <taxon>Metazoa</taxon>
        <taxon>Chordata</taxon>
        <taxon>Craniata</taxon>
        <taxon>Vertebrata</taxon>
        <taxon>Euteleostomi</taxon>
        <taxon>Actinopterygii</taxon>
        <taxon>Neopterygii</taxon>
        <taxon>Teleostei</taxon>
        <taxon>Neoteleostei</taxon>
        <taxon>Acanthomorphata</taxon>
        <taxon>Gobiaria</taxon>
        <taxon>Gobiiformes</taxon>
        <taxon>Gobioidei</taxon>
        <taxon>Gobiidae</taxon>
        <taxon>Benthophilinae</taxon>
        <taxon>Neogobiini</taxon>
        <taxon>Neogobius</taxon>
    </lineage>
</organism>
<dbReference type="InterPro" id="IPR016187">
    <property type="entry name" value="CTDL_fold"/>
</dbReference>
<dbReference type="SMART" id="SM00034">
    <property type="entry name" value="CLECT"/>
    <property type="match status" value="2"/>
</dbReference>
<dbReference type="SUPFAM" id="SSF56436">
    <property type="entry name" value="C-type lectin-like"/>
    <property type="match status" value="3"/>
</dbReference>
<name>A0A8C6WFP4_9GOBI</name>
<proteinExistence type="predicted"/>
<reference evidence="2" key="1">
    <citation type="submission" date="2025-08" db="UniProtKB">
        <authorList>
            <consortium name="Ensembl"/>
        </authorList>
    </citation>
    <scope>IDENTIFICATION</scope>
</reference>
<dbReference type="Gene3D" id="3.10.100.10">
    <property type="entry name" value="Mannose-Binding Protein A, subunit A"/>
    <property type="match status" value="3"/>
</dbReference>
<dbReference type="InterPro" id="IPR001304">
    <property type="entry name" value="C-type_lectin-like"/>
</dbReference>
<dbReference type="AlphaFoldDB" id="A0A8C6WFP4"/>
<feature type="domain" description="C-type lectin" evidence="1">
    <location>
        <begin position="18"/>
        <end position="79"/>
    </location>
</feature>
<feature type="domain" description="C-type lectin" evidence="1">
    <location>
        <begin position="180"/>
        <end position="303"/>
    </location>
</feature>
<dbReference type="PANTHER" id="PTHR45784:SF3">
    <property type="entry name" value="C-TYPE LECTIN DOMAIN FAMILY 4 MEMBER K-LIKE-RELATED"/>
    <property type="match status" value="1"/>
</dbReference>
<keyword evidence="3" id="KW-1185">Reference proteome</keyword>
<evidence type="ECO:0000313" key="3">
    <source>
        <dbReference type="Proteomes" id="UP000694523"/>
    </source>
</evidence>
<dbReference type="Proteomes" id="UP000694523">
    <property type="component" value="Unplaced"/>
</dbReference>
<dbReference type="CDD" id="cd00037">
    <property type="entry name" value="CLECT"/>
    <property type="match status" value="3"/>
</dbReference>
<evidence type="ECO:0000313" key="2">
    <source>
        <dbReference type="Ensembl" id="ENSNMLP00000003962.1"/>
    </source>
</evidence>
<evidence type="ECO:0000259" key="1">
    <source>
        <dbReference type="PROSITE" id="PS50041"/>
    </source>
</evidence>
<dbReference type="PROSITE" id="PS50041">
    <property type="entry name" value="C_TYPE_LECTIN_2"/>
    <property type="match status" value="3"/>
</dbReference>
<reference evidence="2" key="2">
    <citation type="submission" date="2025-09" db="UniProtKB">
        <authorList>
            <consortium name="Ensembl"/>
        </authorList>
    </citation>
    <scope>IDENTIFICATION</scope>
</reference>
<feature type="domain" description="C-type lectin" evidence="1">
    <location>
        <begin position="88"/>
        <end position="178"/>
    </location>
</feature>
<protein>
    <submittedName>
        <fullName evidence="2">Si:dkey-28d5.1</fullName>
    </submittedName>
</protein>
<dbReference type="InterPro" id="IPR016186">
    <property type="entry name" value="C-type_lectin-like/link_sf"/>
</dbReference>